<proteinExistence type="predicted"/>
<reference evidence="2 3" key="1">
    <citation type="journal article" date="2021" name="Elife">
        <title>Chloroplast acquisition without the gene transfer in kleptoplastic sea slugs, Plakobranchus ocellatus.</title>
        <authorList>
            <person name="Maeda T."/>
            <person name="Takahashi S."/>
            <person name="Yoshida T."/>
            <person name="Shimamura S."/>
            <person name="Takaki Y."/>
            <person name="Nagai Y."/>
            <person name="Toyoda A."/>
            <person name="Suzuki Y."/>
            <person name="Arimoto A."/>
            <person name="Ishii H."/>
            <person name="Satoh N."/>
            <person name="Nishiyama T."/>
            <person name="Hasebe M."/>
            <person name="Maruyama T."/>
            <person name="Minagawa J."/>
            <person name="Obokata J."/>
            <person name="Shigenobu S."/>
        </authorList>
    </citation>
    <scope>NUCLEOTIDE SEQUENCE [LARGE SCALE GENOMIC DNA]</scope>
</reference>
<name>A0AAV4GH75_9GAST</name>
<protein>
    <submittedName>
        <fullName evidence="2">Uncharacterized protein</fullName>
    </submittedName>
</protein>
<keyword evidence="3" id="KW-1185">Reference proteome</keyword>
<evidence type="ECO:0000256" key="1">
    <source>
        <dbReference type="SAM" id="MobiDB-lite"/>
    </source>
</evidence>
<gene>
    <name evidence="2" type="ORF">ElyMa_002421200</name>
</gene>
<feature type="region of interest" description="Disordered" evidence="1">
    <location>
        <begin position="13"/>
        <end position="32"/>
    </location>
</feature>
<comment type="caution">
    <text evidence="2">The sequence shown here is derived from an EMBL/GenBank/DDBJ whole genome shotgun (WGS) entry which is preliminary data.</text>
</comment>
<organism evidence="2 3">
    <name type="scientific">Elysia marginata</name>
    <dbReference type="NCBI Taxonomy" id="1093978"/>
    <lineage>
        <taxon>Eukaryota</taxon>
        <taxon>Metazoa</taxon>
        <taxon>Spiralia</taxon>
        <taxon>Lophotrochozoa</taxon>
        <taxon>Mollusca</taxon>
        <taxon>Gastropoda</taxon>
        <taxon>Heterobranchia</taxon>
        <taxon>Euthyneura</taxon>
        <taxon>Panpulmonata</taxon>
        <taxon>Sacoglossa</taxon>
        <taxon>Placobranchoidea</taxon>
        <taxon>Plakobranchidae</taxon>
        <taxon>Elysia</taxon>
    </lineage>
</organism>
<evidence type="ECO:0000313" key="3">
    <source>
        <dbReference type="Proteomes" id="UP000762676"/>
    </source>
</evidence>
<sequence>MWWTRGFGLKPRRGTFEEPTPPRHVPVPSDVIPNTKVLGRTAIPSVSTFQETAQARTRRQSARLRLPKLMLYSEFCQAKRTVERQTKRFKEYLKTSLLKVATPNCLREP</sequence>
<dbReference type="AlphaFoldDB" id="A0AAV4GH75"/>
<accession>A0AAV4GH75</accession>
<dbReference type="Proteomes" id="UP000762676">
    <property type="component" value="Unassembled WGS sequence"/>
</dbReference>
<dbReference type="EMBL" id="BMAT01004959">
    <property type="protein sequence ID" value="GFR84599.1"/>
    <property type="molecule type" value="Genomic_DNA"/>
</dbReference>
<evidence type="ECO:0000313" key="2">
    <source>
        <dbReference type="EMBL" id="GFR84599.1"/>
    </source>
</evidence>